<dbReference type="Proteomes" id="UP000515135">
    <property type="component" value="Unplaced"/>
</dbReference>
<accession>A0A6P4ZBH6</accession>
<evidence type="ECO:0000313" key="2">
    <source>
        <dbReference type="Proteomes" id="UP000515135"/>
    </source>
</evidence>
<sequence length="404" mass="43141">MSHILSSNTIIPGTCGRKDNSLSKTSIQPPVVVIAADVSPVHRQEGQDMVEQCRQVWEHDKGVTVAMGDNSIIQLVSTSTGNTTATSVAMALGHKHSTQTNSTHDNTKNISCILFKNGNYTELFFTTPRVETKPQMPVTSYKIGTDQADDLTSQPYTTDKSSGPSNTSPVPPGLDHILVSVSVVVPTVSVLVLSILVSVALKLKVFKVQNNIDTSTAAAFPALRRSASLPVRRCRNREVQEDSASCKSLPAVLVSTEPIYSVIPDNVAAAQRPLPAFPPTCSDIPEAVAADQSAIPHTYCDIPDHDHDGMGPNLFYAATTDQSLCTGCTPYGDGIRINQADVVSALQSHHSVAGRESAMYRADIGARGHHISVYGTAPNATSQQRQAQGLGRRVSLPLTILPNN</sequence>
<dbReference type="AlphaFoldDB" id="A0A6P4ZBH6"/>
<dbReference type="RefSeq" id="XP_019631239.1">
    <property type="nucleotide sequence ID" value="XM_019775680.1"/>
</dbReference>
<dbReference type="KEGG" id="bbel:109475144"/>
<name>A0A6P4ZBH6_BRABE</name>
<dbReference type="GeneID" id="109475144"/>
<organism evidence="2 3">
    <name type="scientific">Branchiostoma belcheri</name>
    <name type="common">Amphioxus</name>
    <dbReference type="NCBI Taxonomy" id="7741"/>
    <lineage>
        <taxon>Eukaryota</taxon>
        <taxon>Metazoa</taxon>
        <taxon>Chordata</taxon>
        <taxon>Cephalochordata</taxon>
        <taxon>Leptocardii</taxon>
        <taxon>Amphioxiformes</taxon>
        <taxon>Branchiostomatidae</taxon>
        <taxon>Branchiostoma</taxon>
    </lineage>
</organism>
<protein>
    <submittedName>
        <fullName evidence="3">Uncharacterized protein LOC109475144</fullName>
    </submittedName>
</protein>
<feature type="region of interest" description="Disordered" evidence="1">
    <location>
        <begin position="147"/>
        <end position="169"/>
    </location>
</feature>
<feature type="compositionally biased region" description="Polar residues" evidence="1">
    <location>
        <begin position="150"/>
        <end position="168"/>
    </location>
</feature>
<proteinExistence type="predicted"/>
<reference evidence="3" key="1">
    <citation type="submission" date="2025-08" db="UniProtKB">
        <authorList>
            <consortium name="RefSeq"/>
        </authorList>
    </citation>
    <scope>IDENTIFICATION</scope>
    <source>
        <tissue evidence="3">Gonad</tissue>
    </source>
</reference>
<evidence type="ECO:0000256" key="1">
    <source>
        <dbReference type="SAM" id="MobiDB-lite"/>
    </source>
</evidence>
<evidence type="ECO:0000313" key="3">
    <source>
        <dbReference type="RefSeq" id="XP_019631239.1"/>
    </source>
</evidence>
<keyword evidence="2" id="KW-1185">Reference proteome</keyword>
<gene>
    <name evidence="3" type="primary">LOC109475144</name>
</gene>
<dbReference type="OrthoDB" id="10303261at2759"/>